<evidence type="ECO:0000259" key="1">
    <source>
        <dbReference type="Pfam" id="PF03572"/>
    </source>
</evidence>
<evidence type="ECO:0000313" key="2">
    <source>
        <dbReference type="EMBL" id="SEP61864.1"/>
    </source>
</evidence>
<dbReference type="OrthoDB" id="7314861at2"/>
<gene>
    <name evidence="2" type="ORF">SAMN05444359_101260</name>
</gene>
<dbReference type="GO" id="GO:0006508">
    <property type="term" value="P:proteolysis"/>
    <property type="evidence" value="ECO:0007669"/>
    <property type="project" value="InterPro"/>
</dbReference>
<evidence type="ECO:0000313" key="3">
    <source>
        <dbReference type="Proteomes" id="UP000199021"/>
    </source>
</evidence>
<dbReference type="Proteomes" id="UP000199021">
    <property type="component" value="Unassembled WGS sequence"/>
</dbReference>
<keyword evidence="3" id="KW-1185">Reference proteome</keyword>
<dbReference type="Pfam" id="PF03572">
    <property type="entry name" value="Peptidase_S41"/>
    <property type="match status" value="1"/>
</dbReference>
<dbReference type="InParanoid" id="A0A1H8ZBX5"/>
<dbReference type="InterPro" id="IPR005151">
    <property type="entry name" value="Tail-specific_protease"/>
</dbReference>
<dbReference type="STRING" id="478744.SAMN05444359_101260"/>
<organism evidence="2 3">
    <name type="scientific">Neolewinella agarilytica</name>
    <dbReference type="NCBI Taxonomy" id="478744"/>
    <lineage>
        <taxon>Bacteria</taxon>
        <taxon>Pseudomonadati</taxon>
        <taxon>Bacteroidota</taxon>
        <taxon>Saprospiria</taxon>
        <taxon>Saprospirales</taxon>
        <taxon>Lewinellaceae</taxon>
        <taxon>Neolewinella</taxon>
    </lineage>
</organism>
<dbReference type="RefSeq" id="WP_139211714.1">
    <property type="nucleotide sequence ID" value="NZ_FOFB01000001.1"/>
</dbReference>
<dbReference type="Gene3D" id="3.90.226.10">
    <property type="entry name" value="2-enoyl-CoA Hydratase, Chain A, domain 1"/>
    <property type="match status" value="1"/>
</dbReference>
<accession>A0A1H8ZBX5</accession>
<dbReference type="AlphaFoldDB" id="A0A1H8ZBX5"/>
<name>A0A1H8ZBX5_9BACT</name>
<feature type="domain" description="Tail specific protease" evidence="1">
    <location>
        <begin position="338"/>
        <end position="504"/>
    </location>
</feature>
<sequence length="525" mass="57642">MEIKRSNDPHRKISVRTIKASCNLQPTPRNQNPAPRNLQLEPCNLNPATRNLNPATRNLNPATRNLLINIQPHPSIRLLTLLLLVLTGVPLSSSLLAQTPASWLPSEVSTLPTADNVRQLEHILKAPSLGVDSVSAQTTVYLTGGTVYLYMHGRSPRNDYLGYRESARITATGDTSVILKIDGLATTDMEDLIIGVYHYGEGMAKVSPPAVERRPVAVMAPTPQIASYIDEFFDLVRGQALDRDSVNWEVLRQDAYALSVTADSLSDIHDVLEFTLRRIDRHSSLQPPAVHRGWATGNNDDDAIDPNLKYATGRRVDDHMVYLSMPGVSSGHDKTLQAYADSLTRLIERLDQPGTSEWVLDLRRNTGGNCWAMLAGIGPLLGDGVCGYFMQRDGSAASGWWYWEGASWYRRRQQLVLTEPYALRQPSRIAVLYGPKTSSSGEVVAIAFRGLPNSRSFGQATGGYSTGNRTFYLSDGAAILLTVSVYGDRDKVPFGAKIQPDEVVSPIKGLDAPAEAAAAWLRRGR</sequence>
<protein>
    <submittedName>
        <fullName evidence="2">Peptidase family S41</fullName>
    </submittedName>
</protein>
<dbReference type="SUPFAM" id="SSF52096">
    <property type="entry name" value="ClpP/crotonase"/>
    <property type="match status" value="1"/>
</dbReference>
<dbReference type="InterPro" id="IPR029045">
    <property type="entry name" value="ClpP/crotonase-like_dom_sf"/>
</dbReference>
<dbReference type="GO" id="GO:0008236">
    <property type="term" value="F:serine-type peptidase activity"/>
    <property type="evidence" value="ECO:0007669"/>
    <property type="project" value="InterPro"/>
</dbReference>
<reference evidence="3" key="1">
    <citation type="submission" date="2016-10" db="EMBL/GenBank/DDBJ databases">
        <authorList>
            <person name="Varghese N."/>
            <person name="Submissions S."/>
        </authorList>
    </citation>
    <scope>NUCLEOTIDE SEQUENCE [LARGE SCALE GENOMIC DNA]</scope>
    <source>
        <strain evidence="3">DSM 24740</strain>
    </source>
</reference>
<dbReference type="EMBL" id="FOFB01000001">
    <property type="protein sequence ID" value="SEP61864.1"/>
    <property type="molecule type" value="Genomic_DNA"/>
</dbReference>
<proteinExistence type="predicted"/>